<feature type="region of interest" description="Disordered" evidence="2">
    <location>
        <begin position="150"/>
        <end position="185"/>
    </location>
</feature>
<comment type="caution">
    <text evidence="3">The sequence shown here is derived from an EMBL/GenBank/DDBJ whole genome shotgun (WGS) entry which is preliminary data.</text>
</comment>
<feature type="compositionally biased region" description="Acidic residues" evidence="2">
    <location>
        <begin position="670"/>
        <end position="682"/>
    </location>
</feature>
<dbReference type="Proteomes" id="UP001285441">
    <property type="component" value="Unassembled WGS sequence"/>
</dbReference>
<feature type="compositionally biased region" description="Basic residues" evidence="2">
    <location>
        <begin position="503"/>
        <end position="514"/>
    </location>
</feature>
<protein>
    <submittedName>
        <fullName evidence="3">Uncharacterized protein</fullName>
    </submittedName>
</protein>
<feature type="region of interest" description="Disordered" evidence="2">
    <location>
        <begin position="87"/>
        <end position="135"/>
    </location>
</feature>
<accession>A0AAE0NG46</accession>
<name>A0AAE0NG46_9PEZI</name>
<evidence type="ECO:0000313" key="3">
    <source>
        <dbReference type="EMBL" id="KAK3380801.1"/>
    </source>
</evidence>
<dbReference type="AlphaFoldDB" id="A0AAE0NG46"/>
<dbReference type="PANTHER" id="PTHR42085:SF4">
    <property type="entry name" value="F-BOX DOMAIN-CONTAINING PROTEIN"/>
    <property type="match status" value="1"/>
</dbReference>
<dbReference type="PANTHER" id="PTHR42085">
    <property type="entry name" value="F-BOX DOMAIN-CONTAINING PROTEIN"/>
    <property type="match status" value="1"/>
</dbReference>
<feature type="region of interest" description="Disordered" evidence="2">
    <location>
        <begin position="776"/>
        <end position="802"/>
    </location>
</feature>
<dbReference type="InterPro" id="IPR038883">
    <property type="entry name" value="AN11006-like"/>
</dbReference>
<reference evidence="3" key="1">
    <citation type="journal article" date="2023" name="Mol. Phylogenet. Evol.">
        <title>Genome-scale phylogeny and comparative genomics of the fungal order Sordariales.</title>
        <authorList>
            <person name="Hensen N."/>
            <person name="Bonometti L."/>
            <person name="Westerberg I."/>
            <person name="Brannstrom I.O."/>
            <person name="Guillou S."/>
            <person name="Cros-Aarteil S."/>
            <person name="Calhoun S."/>
            <person name="Haridas S."/>
            <person name="Kuo A."/>
            <person name="Mondo S."/>
            <person name="Pangilinan J."/>
            <person name="Riley R."/>
            <person name="LaButti K."/>
            <person name="Andreopoulos B."/>
            <person name="Lipzen A."/>
            <person name="Chen C."/>
            <person name="Yan M."/>
            <person name="Daum C."/>
            <person name="Ng V."/>
            <person name="Clum A."/>
            <person name="Steindorff A."/>
            <person name="Ohm R.A."/>
            <person name="Martin F."/>
            <person name="Silar P."/>
            <person name="Natvig D.O."/>
            <person name="Lalanne C."/>
            <person name="Gautier V."/>
            <person name="Ament-Velasquez S.L."/>
            <person name="Kruys A."/>
            <person name="Hutchinson M.I."/>
            <person name="Powell A.J."/>
            <person name="Barry K."/>
            <person name="Miller A.N."/>
            <person name="Grigoriev I.V."/>
            <person name="Debuchy R."/>
            <person name="Gladieux P."/>
            <person name="Hiltunen Thoren M."/>
            <person name="Johannesson H."/>
        </authorList>
    </citation>
    <scope>NUCLEOTIDE SEQUENCE</scope>
    <source>
        <strain evidence="3">CBS 232.78</strain>
    </source>
</reference>
<proteinExistence type="predicted"/>
<feature type="compositionally biased region" description="Low complexity" evidence="2">
    <location>
        <begin position="157"/>
        <end position="168"/>
    </location>
</feature>
<keyword evidence="1" id="KW-0175">Coiled coil</keyword>
<feature type="compositionally biased region" description="Polar residues" evidence="2">
    <location>
        <begin position="113"/>
        <end position="126"/>
    </location>
</feature>
<feature type="region of interest" description="Disordered" evidence="2">
    <location>
        <begin position="503"/>
        <end position="554"/>
    </location>
</feature>
<feature type="compositionally biased region" description="Low complexity" evidence="2">
    <location>
        <begin position="525"/>
        <end position="534"/>
    </location>
</feature>
<reference evidence="3" key="2">
    <citation type="submission" date="2023-06" db="EMBL/GenBank/DDBJ databases">
        <authorList>
            <consortium name="Lawrence Berkeley National Laboratory"/>
            <person name="Haridas S."/>
            <person name="Hensen N."/>
            <person name="Bonometti L."/>
            <person name="Westerberg I."/>
            <person name="Brannstrom I.O."/>
            <person name="Guillou S."/>
            <person name="Cros-Aarteil S."/>
            <person name="Calhoun S."/>
            <person name="Kuo A."/>
            <person name="Mondo S."/>
            <person name="Pangilinan J."/>
            <person name="Riley R."/>
            <person name="LaButti K."/>
            <person name="Andreopoulos B."/>
            <person name="Lipzen A."/>
            <person name="Chen C."/>
            <person name="Yanf M."/>
            <person name="Daum C."/>
            <person name="Ng V."/>
            <person name="Clum A."/>
            <person name="Steindorff A."/>
            <person name="Ohm R."/>
            <person name="Martin F."/>
            <person name="Silar P."/>
            <person name="Natvig D."/>
            <person name="Lalanne C."/>
            <person name="Gautier V."/>
            <person name="Ament-velasquez S.L."/>
            <person name="Kruys A."/>
            <person name="Hutchinson M.I."/>
            <person name="Powell A.J."/>
            <person name="Barry K."/>
            <person name="Miller A.N."/>
            <person name="Grigoriev I.V."/>
            <person name="Debuchy R."/>
            <person name="Gladieux P."/>
            <person name="Thoren M.H."/>
            <person name="Johannesson H."/>
        </authorList>
    </citation>
    <scope>NUCLEOTIDE SEQUENCE</scope>
    <source>
        <strain evidence="3">CBS 232.78</strain>
    </source>
</reference>
<feature type="region of interest" description="Disordered" evidence="2">
    <location>
        <begin position="654"/>
        <end position="685"/>
    </location>
</feature>
<dbReference type="EMBL" id="JAULSW010000005">
    <property type="protein sequence ID" value="KAK3380801.1"/>
    <property type="molecule type" value="Genomic_DNA"/>
</dbReference>
<keyword evidence="4" id="KW-1185">Reference proteome</keyword>
<evidence type="ECO:0000313" key="4">
    <source>
        <dbReference type="Proteomes" id="UP001285441"/>
    </source>
</evidence>
<feature type="coiled-coil region" evidence="1">
    <location>
        <begin position="605"/>
        <end position="644"/>
    </location>
</feature>
<gene>
    <name evidence="3" type="ORF">B0H63DRAFT_523542</name>
</gene>
<evidence type="ECO:0000256" key="2">
    <source>
        <dbReference type="SAM" id="MobiDB-lite"/>
    </source>
</evidence>
<evidence type="ECO:0000256" key="1">
    <source>
        <dbReference type="SAM" id="Coils"/>
    </source>
</evidence>
<feature type="compositionally biased region" description="Low complexity" evidence="2">
    <location>
        <begin position="656"/>
        <end position="667"/>
    </location>
</feature>
<feature type="region of interest" description="Disordered" evidence="2">
    <location>
        <begin position="220"/>
        <end position="248"/>
    </location>
</feature>
<organism evidence="3 4">
    <name type="scientific">Podospora didyma</name>
    <dbReference type="NCBI Taxonomy" id="330526"/>
    <lineage>
        <taxon>Eukaryota</taxon>
        <taxon>Fungi</taxon>
        <taxon>Dikarya</taxon>
        <taxon>Ascomycota</taxon>
        <taxon>Pezizomycotina</taxon>
        <taxon>Sordariomycetes</taxon>
        <taxon>Sordariomycetidae</taxon>
        <taxon>Sordariales</taxon>
        <taxon>Podosporaceae</taxon>
        <taxon>Podospora</taxon>
    </lineage>
</organism>
<sequence length="851" mass="95295">MGIRISAPASPAVESAESITTEADITTFPVKQTELEQPTPSVNVAANLAEADDNTMRLTNQRAPSANVAVTQTEAGTAVNVAAKKRLAEADDTDNDDMHAPTTKRARHGPGSLTASVQPVNVGTKRTLNEADDSDGGTYLYAVIKRARHGPGSLTPSVSSRLSTLKRSSSSDDDEPEQPTFKRSRLFDVDPNEFDQELSDVIDNTLGRRVGPATLASGESSLSIVDHQPNVTGSSDMIQASDTSTTTGSALDTKDIFPFLLLPAEIRQMIYREAFLCRKLIKPFLAGMPDSRKSCMFNDEPGPQSRRPNLRGLTLLSMVLANKQLKREVAFYVYSSNTFRISIAHHRPWINRIGRVNGSYLQHVVLDLDGRVKNGTTNLRFMQNALKKRVGANLKTLEYRIGWWQWNVSWVAFMQMMCFTKDINCTYGAFNNLQKVTITQADYVDPPSDADRIKWLQELANAMGCPVGFQTHQHWNVFEEGFTEWAGVGPEFRVKLTRTQKKNLQKRAKKKARRGMLLGQEEEQTSSSQQQQQIETEEVERDAQPLEGQAQAQAQVEVVVDPRREQNNSFNQVVPQNDHQLHPFEYWEQVKRKEERLKFHIANGMQNYMRERDELQTRIDKELREEAEEQERIRQIELNRLQEMCFRDEIQRAAEQQVQDQQLQQNDGGDGGDGDGDGDDDGNGGLVVTIQVTIQDPQQNPGGQDDVDGVIVGHLVQFAHQGPIFTQQAPLPMQQQRLLQLVDDLRQAPNIIQQAPAIEELDLSEPIDSQKNPDIIQQAPRDESPPPFQPAQGDDDGEGWIDDILYAPGEVRPEVRPEARAEVQQAGVAEVSDILCTDDIDRLLELKAHTQ</sequence>